<dbReference type="PANTHER" id="PTHR43130:SF7">
    <property type="entry name" value="DJ-1_PFPI DOMAIN-CONTAINING PROTEIN"/>
    <property type="match status" value="1"/>
</dbReference>
<organism evidence="1 2">
    <name type="scientific">Botrytis porri</name>
    <dbReference type="NCBI Taxonomy" id="87229"/>
    <lineage>
        <taxon>Eukaryota</taxon>
        <taxon>Fungi</taxon>
        <taxon>Dikarya</taxon>
        <taxon>Ascomycota</taxon>
        <taxon>Pezizomycotina</taxon>
        <taxon>Leotiomycetes</taxon>
        <taxon>Helotiales</taxon>
        <taxon>Sclerotiniaceae</taxon>
        <taxon>Botrytis</taxon>
    </lineage>
</organism>
<accession>A0A4Z1KRP7</accession>
<dbReference type="InterPro" id="IPR052158">
    <property type="entry name" value="INH-QAR"/>
</dbReference>
<dbReference type="Proteomes" id="UP000297280">
    <property type="component" value="Unassembled WGS sequence"/>
</dbReference>
<gene>
    <name evidence="1" type="ORF">BPOR_0466g00050</name>
</gene>
<evidence type="ECO:0000313" key="1">
    <source>
        <dbReference type="EMBL" id="TGO84779.1"/>
    </source>
</evidence>
<comment type="caution">
    <text evidence="1">The sequence shown here is derived from an EMBL/GenBank/DDBJ whole genome shotgun (WGS) entry which is preliminary data.</text>
</comment>
<dbReference type="SUPFAM" id="SSF52317">
    <property type="entry name" value="Class I glutamine amidotransferase-like"/>
    <property type="match status" value="1"/>
</dbReference>
<evidence type="ECO:0000313" key="2">
    <source>
        <dbReference type="Proteomes" id="UP000297280"/>
    </source>
</evidence>
<dbReference type="AlphaFoldDB" id="A0A4Z1KRP7"/>
<dbReference type="InterPro" id="IPR029062">
    <property type="entry name" value="Class_I_gatase-like"/>
</dbReference>
<reference evidence="1 2" key="1">
    <citation type="submission" date="2017-12" db="EMBL/GenBank/DDBJ databases">
        <title>Comparative genomics of Botrytis spp.</title>
        <authorList>
            <person name="Valero-Jimenez C.A."/>
            <person name="Tapia P."/>
            <person name="Veloso J."/>
            <person name="Silva-Moreno E."/>
            <person name="Staats M."/>
            <person name="Valdes J.H."/>
            <person name="Van Kan J.A.L."/>
        </authorList>
    </citation>
    <scope>NUCLEOTIDE SEQUENCE [LARGE SCALE GENOMIC DNA]</scope>
    <source>
        <strain evidence="1 2">MUCL3349</strain>
    </source>
</reference>
<dbReference type="Gene3D" id="3.40.50.880">
    <property type="match status" value="1"/>
</dbReference>
<proteinExistence type="predicted"/>
<dbReference type="PANTHER" id="PTHR43130">
    <property type="entry name" value="ARAC-FAMILY TRANSCRIPTIONAL REGULATOR"/>
    <property type="match status" value="1"/>
</dbReference>
<keyword evidence="2" id="KW-1185">Reference proteome</keyword>
<evidence type="ECO:0008006" key="3">
    <source>
        <dbReference type="Google" id="ProtNLM"/>
    </source>
</evidence>
<dbReference type="EMBL" id="PQXO01000465">
    <property type="protein sequence ID" value="TGO84779.1"/>
    <property type="molecule type" value="Genomic_DNA"/>
</dbReference>
<sequence>MLSPKYLRIDVFIPAGCQLLDMSGIDIFFMLSPEYLSACGLPAPLVALGISWSEVELTASAFLQTSKTTTDDEVQPGMLDIVMIKTPDHLKSHAEWRGENGESVDILSICTGIFLVAQSEILKELSAGGPRALIPRLKEESPDTKWVDDRRWVVDGNIWSSGGITKRLEMIAAYIRQKFPGPAAEVVIAMADIGEKDVFIPMEIRRKRFGGCGRF</sequence>
<dbReference type="STRING" id="87229.A0A4Z1KRP7"/>
<protein>
    <recommendedName>
        <fullName evidence="3">DJ-1/PfpI domain-containing protein</fullName>
    </recommendedName>
</protein>
<name>A0A4Z1KRP7_9HELO</name>